<keyword evidence="3" id="KW-1185">Reference proteome</keyword>
<proteinExistence type="predicted"/>
<feature type="transmembrane region" description="Helical" evidence="1">
    <location>
        <begin position="31"/>
        <end position="50"/>
    </location>
</feature>
<accession>A0A6C0GER3</accession>
<evidence type="ECO:0000313" key="3">
    <source>
        <dbReference type="Proteomes" id="UP000480178"/>
    </source>
</evidence>
<sequence length="169" mass="19742">MKSKKLKLFNPSDIEELKSSLVSDQKFLKGIWKLLAMILVATLFLTYIPVEGWPVKSWDEYMIKFIIVLTPFLLLFLSFWQITYSPLYQRVKQTQSDLALMHKWTFVTTVMGKTIDEKNQSVTLTTTEQEEFTIDISEQEDYTVGDQIYVELTQTSNLPLKIERVKIST</sequence>
<gene>
    <name evidence="2" type="ORF">GXP67_05495</name>
</gene>
<keyword evidence="1" id="KW-1133">Transmembrane helix</keyword>
<reference evidence="2 3" key="1">
    <citation type="submission" date="2020-01" db="EMBL/GenBank/DDBJ databases">
        <authorList>
            <person name="Kim M.K."/>
        </authorList>
    </citation>
    <scope>NUCLEOTIDE SEQUENCE [LARGE SCALE GENOMIC DNA]</scope>
    <source>
        <strain evidence="2 3">172606-1</strain>
    </source>
</reference>
<dbReference type="EMBL" id="CP048222">
    <property type="protein sequence ID" value="QHT66160.1"/>
    <property type="molecule type" value="Genomic_DNA"/>
</dbReference>
<dbReference type="RefSeq" id="WP_162442231.1">
    <property type="nucleotide sequence ID" value="NZ_CP048222.1"/>
</dbReference>
<dbReference type="AlphaFoldDB" id="A0A6C0GER3"/>
<name>A0A6C0GER3_9BACT</name>
<dbReference type="Proteomes" id="UP000480178">
    <property type="component" value="Chromosome"/>
</dbReference>
<feature type="transmembrane region" description="Helical" evidence="1">
    <location>
        <begin position="62"/>
        <end position="82"/>
    </location>
</feature>
<keyword evidence="1" id="KW-0472">Membrane</keyword>
<evidence type="ECO:0000256" key="1">
    <source>
        <dbReference type="SAM" id="Phobius"/>
    </source>
</evidence>
<protein>
    <submittedName>
        <fullName evidence="2">Uncharacterized protein</fullName>
    </submittedName>
</protein>
<evidence type="ECO:0000313" key="2">
    <source>
        <dbReference type="EMBL" id="QHT66160.1"/>
    </source>
</evidence>
<dbReference type="KEGG" id="rhoz:GXP67_05495"/>
<keyword evidence="1" id="KW-0812">Transmembrane</keyword>
<organism evidence="2 3">
    <name type="scientific">Rhodocytophaga rosea</name>
    <dbReference type="NCBI Taxonomy" id="2704465"/>
    <lineage>
        <taxon>Bacteria</taxon>
        <taxon>Pseudomonadati</taxon>
        <taxon>Bacteroidota</taxon>
        <taxon>Cytophagia</taxon>
        <taxon>Cytophagales</taxon>
        <taxon>Rhodocytophagaceae</taxon>
        <taxon>Rhodocytophaga</taxon>
    </lineage>
</organism>